<sequence>MLKQELQQKQALSPQQILEATLLQLNNSSLEKYILEEFEKNPILEPTETINDDDESNIKEDLNDEDWDDIYESKAVYEPKKENTFQISSEKNLLEAIIDQINDLDLKSWEKSVAEEIIYNLDDSGYLSIDLFLIADHFGKTEDEIDHILHKVQHLDPPALASRDLQQCLMIQLD</sequence>
<evidence type="ECO:0000313" key="2">
    <source>
        <dbReference type="EMBL" id="SUZ82283.1"/>
    </source>
</evidence>
<evidence type="ECO:0000259" key="1">
    <source>
        <dbReference type="Pfam" id="PF04963"/>
    </source>
</evidence>
<dbReference type="Gene3D" id="1.10.10.1330">
    <property type="entry name" value="RNA polymerase sigma-54 factor, core-binding domain"/>
    <property type="match status" value="1"/>
</dbReference>
<proteinExistence type="predicted"/>
<feature type="domain" description="RNA polymerase sigma factor 54 core-binding" evidence="1">
    <location>
        <begin position="87"/>
        <end position="173"/>
    </location>
</feature>
<dbReference type="GO" id="GO:0003677">
    <property type="term" value="F:DNA binding"/>
    <property type="evidence" value="ECO:0007669"/>
    <property type="project" value="InterPro"/>
</dbReference>
<gene>
    <name evidence="2" type="ORF">METZ01_LOCUS35137</name>
</gene>
<dbReference type="InterPro" id="IPR007046">
    <property type="entry name" value="RNA_pol_sigma_54_core-bd"/>
</dbReference>
<dbReference type="GO" id="GO:0016987">
    <property type="term" value="F:sigma factor activity"/>
    <property type="evidence" value="ECO:0007669"/>
    <property type="project" value="InterPro"/>
</dbReference>
<protein>
    <recommendedName>
        <fullName evidence="1">RNA polymerase sigma factor 54 core-binding domain-containing protein</fullName>
    </recommendedName>
</protein>
<name>A0A381QXL9_9ZZZZ</name>
<dbReference type="GO" id="GO:0001216">
    <property type="term" value="F:DNA-binding transcription activator activity"/>
    <property type="evidence" value="ECO:0007669"/>
    <property type="project" value="InterPro"/>
</dbReference>
<dbReference type="AlphaFoldDB" id="A0A381QXL9"/>
<dbReference type="GO" id="GO:0006352">
    <property type="term" value="P:DNA-templated transcription initiation"/>
    <property type="evidence" value="ECO:0007669"/>
    <property type="project" value="InterPro"/>
</dbReference>
<feature type="non-terminal residue" evidence="2">
    <location>
        <position position="1"/>
    </location>
</feature>
<dbReference type="PANTHER" id="PTHR32248">
    <property type="entry name" value="RNA POLYMERASE SIGMA-54 FACTOR"/>
    <property type="match status" value="1"/>
</dbReference>
<dbReference type="Pfam" id="PF04963">
    <property type="entry name" value="Sigma54_CBD"/>
    <property type="match status" value="1"/>
</dbReference>
<dbReference type="EMBL" id="UINC01001500">
    <property type="protein sequence ID" value="SUZ82283.1"/>
    <property type="molecule type" value="Genomic_DNA"/>
</dbReference>
<dbReference type="InterPro" id="IPR000394">
    <property type="entry name" value="RNA_pol_sigma_54"/>
</dbReference>
<dbReference type="Pfam" id="PF00309">
    <property type="entry name" value="Sigma54_AID"/>
    <property type="match status" value="1"/>
</dbReference>
<organism evidence="2">
    <name type="scientific">marine metagenome</name>
    <dbReference type="NCBI Taxonomy" id="408172"/>
    <lineage>
        <taxon>unclassified sequences</taxon>
        <taxon>metagenomes</taxon>
        <taxon>ecological metagenomes</taxon>
    </lineage>
</organism>
<dbReference type="PANTHER" id="PTHR32248:SF4">
    <property type="entry name" value="RNA POLYMERASE SIGMA-54 FACTOR"/>
    <property type="match status" value="1"/>
</dbReference>
<accession>A0A381QXL9</accession>
<reference evidence="2" key="1">
    <citation type="submission" date="2018-05" db="EMBL/GenBank/DDBJ databases">
        <authorList>
            <person name="Lanie J.A."/>
            <person name="Ng W.-L."/>
            <person name="Kazmierczak K.M."/>
            <person name="Andrzejewski T.M."/>
            <person name="Davidsen T.M."/>
            <person name="Wayne K.J."/>
            <person name="Tettelin H."/>
            <person name="Glass J.I."/>
            <person name="Rusch D."/>
            <person name="Podicherti R."/>
            <person name="Tsui H.-C.T."/>
            <person name="Winkler M.E."/>
        </authorList>
    </citation>
    <scope>NUCLEOTIDE SEQUENCE</scope>
</reference>
<feature type="non-terminal residue" evidence="2">
    <location>
        <position position="174"/>
    </location>
</feature>
<dbReference type="InterPro" id="IPR038709">
    <property type="entry name" value="RpoN_core-bd_sf"/>
</dbReference>